<dbReference type="AlphaFoldDB" id="A0A8E2IH97"/>
<evidence type="ECO:0000313" key="2">
    <source>
        <dbReference type="Proteomes" id="UP000189761"/>
    </source>
</evidence>
<organism evidence="1 2">
    <name type="scientific">Heyndrickxia oleronia</name>
    <dbReference type="NCBI Taxonomy" id="38875"/>
    <lineage>
        <taxon>Bacteria</taxon>
        <taxon>Bacillati</taxon>
        <taxon>Bacillota</taxon>
        <taxon>Bacilli</taxon>
        <taxon>Bacillales</taxon>
        <taxon>Bacillaceae</taxon>
        <taxon>Heyndrickxia</taxon>
    </lineage>
</organism>
<protein>
    <submittedName>
        <fullName evidence="1">Uncharacterized protein</fullName>
    </submittedName>
</protein>
<gene>
    <name evidence="1" type="ORF">BWZ43_02680</name>
</gene>
<reference evidence="1 2" key="1">
    <citation type="submission" date="2017-01" db="EMBL/GenBank/DDBJ databases">
        <title>Draft genome sequence of Bacillus oleronius.</title>
        <authorList>
            <person name="Allam M."/>
        </authorList>
    </citation>
    <scope>NUCLEOTIDE SEQUENCE [LARGE SCALE GENOMIC DNA]</scope>
    <source>
        <strain evidence="1 2">DSM 9356</strain>
    </source>
</reference>
<proteinExistence type="predicted"/>
<sequence>MNHKKSDEKLRKSRKQQKKIKNEHYTFWDIVLDLLSWIPEIIIWPFRIAFRLIRHLIDGF</sequence>
<dbReference type="EMBL" id="MTLA01000028">
    <property type="protein sequence ID" value="OOP69901.1"/>
    <property type="molecule type" value="Genomic_DNA"/>
</dbReference>
<accession>A0A8E2IH97</accession>
<dbReference type="Proteomes" id="UP000189761">
    <property type="component" value="Unassembled WGS sequence"/>
</dbReference>
<comment type="caution">
    <text evidence="1">The sequence shown here is derived from an EMBL/GenBank/DDBJ whole genome shotgun (WGS) entry which is preliminary data.</text>
</comment>
<keyword evidence="2" id="KW-1185">Reference proteome</keyword>
<evidence type="ECO:0000313" key="1">
    <source>
        <dbReference type="EMBL" id="OOP69901.1"/>
    </source>
</evidence>
<name>A0A8E2IH97_9BACI</name>